<sequence>MSSGKAEGPVLQKGRGPCPPETPRILSSASAQDPVLRKHPGPRPPETPGNLPSETPRTPSSYDDRVPARKSYAAELLLDEPLPDDFESDEDDEVVDGEDEVEVVDGLGAGELLDEEPRLSLR</sequence>
<evidence type="ECO:0000313" key="3">
    <source>
        <dbReference type="Proteomes" id="UP000217446"/>
    </source>
</evidence>
<name>A0A250VIK2_STROL</name>
<evidence type="ECO:0000256" key="1">
    <source>
        <dbReference type="SAM" id="MobiDB-lite"/>
    </source>
</evidence>
<dbReference type="AlphaFoldDB" id="A0A250VIK2"/>
<dbReference type="Proteomes" id="UP000217446">
    <property type="component" value="Unassembled WGS sequence"/>
</dbReference>
<comment type="caution">
    <text evidence="2">The sequence shown here is derived from an EMBL/GenBank/DDBJ whole genome shotgun (WGS) entry which is preliminary data.</text>
</comment>
<proteinExistence type="predicted"/>
<organism evidence="2 3">
    <name type="scientific">Streptomyces olivochromogenes</name>
    <dbReference type="NCBI Taxonomy" id="1963"/>
    <lineage>
        <taxon>Bacteria</taxon>
        <taxon>Bacillati</taxon>
        <taxon>Actinomycetota</taxon>
        <taxon>Actinomycetes</taxon>
        <taxon>Kitasatosporales</taxon>
        <taxon>Streptomycetaceae</taxon>
        <taxon>Streptomyces</taxon>
    </lineage>
</organism>
<feature type="compositionally biased region" description="Polar residues" evidence="1">
    <location>
        <begin position="50"/>
        <end position="61"/>
    </location>
</feature>
<protein>
    <submittedName>
        <fullName evidence="2">Uncharacterized protein</fullName>
    </submittedName>
</protein>
<gene>
    <name evidence="2" type="ORF">SO3561_05561</name>
</gene>
<reference evidence="3" key="1">
    <citation type="submission" date="2017-05" db="EMBL/GenBank/DDBJ databases">
        <title>Streptomyces olivochromogenes NBRC 3561 whole genome shotgun sequence.</title>
        <authorList>
            <person name="Dohra H."/>
            <person name="Kodani S."/>
        </authorList>
    </citation>
    <scope>NUCLEOTIDE SEQUENCE [LARGE SCALE GENOMIC DNA]</scope>
    <source>
        <strain evidence="3">NBRC 3561</strain>
    </source>
</reference>
<evidence type="ECO:0000313" key="2">
    <source>
        <dbReference type="EMBL" id="GAX54028.1"/>
    </source>
</evidence>
<keyword evidence="3" id="KW-1185">Reference proteome</keyword>
<accession>A0A250VIK2</accession>
<dbReference type="EMBL" id="BDQI01000012">
    <property type="protein sequence ID" value="GAX54028.1"/>
    <property type="molecule type" value="Genomic_DNA"/>
</dbReference>
<feature type="region of interest" description="Disordered" evidence="1">
    <location>
        <begin position="1"/>
        <end position="70"/>
    </location>
</feature>